<feature type="compositionally biased region" description="Polar residues" evidence="1">
    <location>
        <begin position="93"/>
        <end position="103"/>
    </location>
</feature>
<dbReference type="OrthoDB" id="2142961at2759"/>
<gene>
    <name evidence="2" type="ORF">IMSHALPRED_004121</name>
</gene>
<dbReference type="Proteomes" id="UP000664534">
    <property type="component" value="Unassembled WGS sequence"/>
</dbReference>
<feature type="compositionally biased region" description="Polar residues" evidence="1">
    <location>
        <begin position="199"/>
        <end position="218"/>
    </location>
</feature>
<feature type="compositionally biased region" description="Low complexity" evidence="1">
    <location>
        <begin position="438"/>
        <end position="448"/>
    </location>
</feature>
<feature type="region of interest" description="Disordered" evidence="1">
    <location>
        <begin position="389"/>
        <end position="484"/>
    </location>
</feature>
<organism evidence="2 3">
    <name type="scientific">Imshaugia aleurites</name>
    <dbReference type="NCBI Taxonomy" id="172621"/>
    <lineage>
        <taxon>Eukaryota</taxon>
        <taxon>Fungi</taxon>
        <taxon>Dikarya</taxon>
        <taxon>Ascomycota</taxon>
        <taxon>Pezizomycotina</taxon>
        <taxon>Lecanoromycetes</taxon>
        <taxon>OSLEUM clade</taxon>
        <taxon>Lecanoromycetidae</taxon>
        <taxon>Lecanorales</taxon>
        <taxon>Lecanorineae</taxon>
        <taxon>Parmeliaceae</taxon>
        <taxon>Imshaugia</taxon>
    </lineage>
</organism>
<dbReference type="InterPro" id="IPR028322">
    <property type="entry name" value="PNRC-like_rgn"/>
</dbReference>
<comment type="caution">
    <text evidence="2">The sequence shown here is derived from an EMBL/GenBank/DDBJ whole genome shotgun (WGS) entry which is preliminary data.</text>
</comment>
<evidence type="ECO:0000313" key="2">
    <source>
        <dbReference type="EMBL" id="CAF9906185.1"/>
    </source>
</evidence>
<dbReference type="GO" id="GO:0016071">
    <property type="term" value="P:mRNA metabolic process"/>
    <property type="evidence" value="ECO:0007669"/>
    <property type="project" value="UniProtKB-ARBA"/>
</dbReference>
<feature type="region of interest" description="Disordered" evidence="1">
    <location>
        <begin position="240"/>
        <end position="372"/>
    </location>
</feature>
<dbReference type="EMBL" id="CAJPDT010000002">
    <property type="protein sequence ID" value="CAF9906185.1"/>
    <property type="molecule type" value="Genomic_DNA"/>
</dbReference>
<name>A0A8H3I7I0_9LECA</name>
<feature type="compositionally biased region" description="Polar residues" evidence="1">
    <location>
        <begin position="389"/>
        <end position="416"/>
    </location>
</feature>
<dbReference type="Pfam" id="PF15365">
    <property type="entry name" value="PNRC"/>
    <property type="match status" value="1"/>
</dbReference>
<sequence length="507" mass="54293">MPPQRAETPTRNSRGSRRPPRKSPGSTLPQVSSTQKDAGLSADTGINGELDQPTRILCRGDHDTAPNVSVVGNLGFPNPSTPPRPRSMYDGISNGQYQGNQSAPDMHQRRKKGRKSQGGPTRASGVRRPDPNDAPIAVPPQQPFTTNRPNETPVKAYAGPTFHASPAASSLPIPKFLSRSVPSVDKTSSLKNMMEQETIDTTSESDNSPFLDKSQLTQDHLAREDSPLDIFFQADREAKAKIQAGSPAVSSGLRSESQDDVRHHSRQPSDGSLRGVFALEMDGAAPETIDDTNTKEPTTPVPKATMEVDSRDEQRKAQTLELKKLLYSPKPQRQASSSPRSGAPSPGLGPPSPKTTSHLGSPSLVPDAISKDQRRHAALLALAQKQISGIGTNNGSTSQRPSSSLWKEMSIPSSPGVQPPELPATPTQARVHKTSTPTNGNTQQQQNGYASPYSPFPSAFNPPAKPTGGFQSTPSRHSKDAKSIEEDLRRILNLDVLGGDGAPGVRF</sequence>
<feature type="region of interest" description="Disordered" evidence="1">
    <location>
        <begin position="1"/>
        <end position="222"/>
    </location>
</feature>
<evidence type="ECO:0000313" key="3">
    <source>
        <dbReference type="Proteomes" id="UP000664534"/>
    </source>
</evidence>
<evidence type="ECO:0000256" key="1">
    <source>
        <dbReference type="SAM" id="MobiDB-lite"/>
    </source>
</evidence>
<proteinExistence type="predicted"/>
<feature type="compositionally biased region" description="Basic and acidic residues" evidence="1">
    <location>
        <begin position="306"/>
        <end position="324"/>
    </location>
</feature>
<feature type="compositionally biased region" description="Low complexity" evidence="1">
    <location>
        <begin position="328"/>
        <end position="346"/>
    </location>
</feature>
<keyword evidence="3" id="KW-1185">Reference proteome</keyword>
<reference evidence="2" key="1">
    <citation type="submission" date="2021-03" db="EMBL/GenBank/DDBJ databases">
        <authorList>
            <person name="Tagirdzhanova G."/>
        </authorList>
    </citation>
    <scope>NUCLEOTIDE SEQUENCE</scope>
</reference>
<dbReference type="AlphaFoldDB" id="A0A8H3I7I0"/>
<accession>A0A8H3I7I0</accession>
<protein>
    <submittedName>
        <fullName evidence="2">Uncharacterized protein</fullName>
    </submittedName>
</protein>